<feature type="domain" description="Nucleoside transporter/FeoB GTPase Gate" evidence="2">
    <location>
        <begin position="28"/>
        <end position="131"/>
    </location>
</feature>
<name>F8AMP5_METOI</name>
<feature type="transmembrane region" description="Helical" evidence="1">
    <location>
        <begin position="265"/>
        <end position="282"/>
    </location>
</feature>
<keyword evidence="1" id="KW-0812">Transmembrane</keyword>
<keyword evidence="1" id="KW-1133">Transmembrane helix</keyword>
<proteinExistence type="predicted"/>
<feature type="transmembrane region" description="Helical" evidence="1">
    <location>
        <begin position="119"/>
        <end position="140"/>
    </location>
</feature>
<protein>
    <submittedName>
        <fullName evidence="3">Nucleoside recognition domain protein</fullName>
    </submittedName>
</protein>
<dbReference type="PANTHER" id="PTHR38139:SF1">
    <property type="entry name" value="NUCLEOSIDE TRANSPORTER_FEOB GTPASE GATE DOMAIN-CONTAINING PROTEIN"/>
    <property type="match status" value="1"/>
</dbReference>
<accession>F8AMP5</accession>
<dbReference type="STRING" id="647113.Metok_0903"/>
<feature type="transmembrane region" description="Helical" evidence="1">
    <location>
        <begin position="193"/>
        <end position="213"/>
    </location>
</feature>
<dbReference type="EMBL" id="CP002792">
    <property type="protein sequence ID" value="AEH06876.1"/>
    <property type="molecule type" value="Genomic_DNA"/>
</dbReference>
<dbReference type="PANTHER" id="PTHR38139">
    <property type="entry name" value="GATE DOMAIN-CONTAINING PROTEIN"/>
    <property type="match status" value="1"/>
</dbReference>
<reference evidence="3" key="1">
    <citation type="submission" date="2011-05" db="EMBL/GenBank/DDBJ databases">
        <title>Complete sequence of chromosome of Methanothermococcus okinawensis IH1.</title>
        <authorList>
            <consortium name="US DOE Joint Genome Institute"/>
            <person name="Lucas S."/>
            <person name="Han J."/>
            <person name="Lapidus A."/>
            <person name="Cheng J.-F."/>
            <person name="Goodwin L."/>
            <person name="Pitluck S."/>
            <person name="Peters L."/>
            <person name="Mikhailova N."/>
            <person name="Held B."/>
            <person name="Han C."/>
            <person name="Tapia R."/>
            <person name="Land M."/>
            <person name="Hauser L."/>
            <person name="Kyrpides N."/>
            <person name="Ivanova N."/>
            <person name="Pagani I."/>
            <person name="Sieprawska-Lupa M."/>
            <person name="Takai K."/>
            <person name="Miyazaki J."/>
            <person name="Whitman W."/>
            <person name="Woyke T."/>
        </authorList>
    </citation>
    <scope>NUCLEOTIDE SEQUENCE [LARGE SCALE GENOMIC DNA]</scope>
    <source>
        <strain evidence="3">IH1</strain>
    </source>
</reference>
<feature type="transmembrane region" description="Helical" evidence="1">
    <location>
        <begin position="26"/>
        <end position="45"/>
    </location>
</feature>
<sequence>MLNIGESMIFTDIDIIWSSAKIALTYTIKISIIVLISMFAMNYTINTGIMKRFSELMEPITKHLNVNPLSISSILVCFFSPTVGYSILAEGLRDKKLNEKEIIGTSLANSFPSVLSHTFTFFIPVVIPILGLTGLLFVLIRLGASLVKSLIGAIYLSIISKKVDFEVPEINKMDKKENLEKSLKSTLRFSKRLIPIMLITMFLVVYLSKIGVFDYLNNLVSPITNILGLNPNVGLLSLTEIVNVQAAIVMAGGFLNENMLSSKEVLIGLIIGNVLTFSTRYVKHSLPLHVSLFGTKLGTKIVMINAAITLLLDIIIIIGLLIL</sequence>
<dbReference type="eggNOG" id="arCOG00360">
    <property type="taxonomic scope" value="Archaea"/>
</dbReference>
<evidence type="ECO:0000313" key="4">
    <source>
        <dbReference type="Proteomes" id="UP000009296"/>
    </source>
</evidence>
<evidence type="ECO:0000259" key="2">
    <source>
        <dbReference type="Pfam" id="PF07670"/>
    </source>
</evidence>
<evidence type="ECO:0000256" key="1">
    <source>
        <dbReference type="SAM" id="Phobius"/>
    </source>
</evidence>
<gene>
    <name evidence="3" type="ordered locus">Metok_0903</name>
</gene>
<dbReference type="Proteomes" id="UP000009296">
    <property type="component" value="Chromosome"/>
</dbReference>
<dbReference type="KEGG" id="mok:Metok_0903"/>
<dbReference type="InterPro" id="IPR038880">
    <property type="entry name" value="MJ0871-like"/>
</dbReference>
<feature type="transmembrane region" description="Helical" evidence="1">
    <location>
        <begin position="302"/>
        <end position="322"/>
    </location>
</feature>
<keyword evidence="1" id="KW-0472">Membrane</keyword>
<evidence type="ECO:0000313" key="3">
    <source>
        <dbReference type="EMBL" id="AEH06876.1"/>
    </source>
</evidence>
<keyword evidence="4" id="KW-1185">Reference proteome</keyword>
<dbReference type="AlphaFoldDB" id="F8AMP5"/>
<feature type="transmembrane region" description="Helical" evidence="1">
    <location>
        <begin position="233"/>
        <end position="253"/>
    </location>
</feature>
<dbReference type="InterPro" id="IPR011642">
    <property type="entry name" value="Gate_dom"/>
</dbReference>
<dbReference type="HOGENOM" id="CLU_048086_2_0_2"/>
<feature type="transmembrane region" description="Helical" evidence="1">
    <location>
        <begin position="66"/>
        <end position="88"/>
    </location>
</feature>
<organism evidence="3 4">
    <name type="scientific">Methanothermococcus okinawensis (strain DSM 14208 / JCM 11175 / IH1)</name>
    <dbReference type="NCBI Taxonomy" id="647113"/>
    <lineage>
        <taxon>Archaea</taxon>
        <taxon>Methanobacteriati</taxon>
        <taxon>Methanobacteriota</taxon>
        <taxon>Methanomada group</taxon>
        <taxon>Methanococci</taxon>
        <taxon>Methanococcales</taxon>
        <taxon>Methanococcaceae</taxon>
        <taxon>Methanothermococcus</taxon>
    </lineage>
</organism>
<dbReference type="Pfam" id="PF07670">
    <property type="entry name" value="Gate"/>
    <property type="match status" value="1"/>
</dbReference>